<dbReference type="RefSeq" id="WP_127085721.1">
    <property type="nucleotide sequence ID" value="NZ_RSCL01000025.1"/>
</dbReference>
<dbReference type="EMBL" id="RSCL01000025">
    <property type="protein sequence ID" value="RUT00195.1"/>
    <property type="molecule type" value="Genomic_DNA"/>
</dbReference>
<dbReference type="InterPro" id="IPR009045">
    <property type="entry name" value="Zn_M74/Hedgehog-like"/>
</dbReference>
<feature type="region of interest" description="Disordered" evidence="1">
    <location>
        <begin position="1"/>
        <end position="23"/>
    </location>
</feature>
<feature type="transmembrane region" description="Helical" evidence="2">
    <location>
        <begin position="38"/>
        <end position="62"/>
    </location>
</feature>
<evidence type="ECO:0000256" key="2">
    <source>
        <dbReference type="SAM" id="Phobius"/>
    </source>
</evidence>
<dbReference type="OrthoDB" id="9792074at2"/>
<keyword evidence="5" id="KW-1185">Reference proteome</keyword>
<proteinExistence type="predicted"/>
<dbReference type="CDD" id="cd14852">
    <property type="entry name" value="LD-carboxypeptidase"/>
    <property type="match status" value="1"/>
</dbReference>
<keyword evidence="2" id="KW-1133">Transmembrane helix</keyword>
<evidence type="ECO:0000313" key="4">
    <source>
        <dbReference type="EMBL" id="RUT00195.1"/>
    </source>
</evidence>
<dbReference type="SUPFAM" id="SSF55166">
    <property type="entry name" value="Hedgehog/DD-peptidase"/>
    <property type="match status" value="1"/>
</dbReference>
<dbReference type="Gene3D" id="3.30.1380.10">
    <property type="match status" value="1"/>
</dbReference>
<dbReference type="Pfam" id="PF02557">
    <property type="entry name" value="VanY"/>
    <property type="match status" value="1"/>
</dbReference>
<dbReference type="InterPro" id="IPR058193">
    <property type="entry name" value="VanY/YodJ_core_dom"/>
</dbReference>
<keyword evidence="2" id="KW-0472">Membrane</keyword>
<dbReference type="InterPro" id="IPR052179">
    <property type="entry name" value="DD-CPase-like"/>
</dbReference>
<dbReference type="GO" id="GO:0004180">
    <property type="term" value="F:carboxypeptidase activity"/>
    <property type="evidence" value="ECO:0007669"/>
    <property type="project" value="UniProtKB-KW"/>
</dbReference>
<protein>
    <submittedName>
        <fullName evidence="4">D-alanyl-D-alanine carboxypeptidase</fullName>
    </submittedName>
</protein>
<dbReference type="AlphaFoldDB" id="A0A433V273"/>
<evidence type="ECO:0000259" key="3">
    <source>
        <dbReference type="Pfam" id="PF02557"/>
    </source>
</evidence>
<dbReference type="PANTHER" id="PTHR34385:SF1">
    <property type="entry name" value="PEPTIDOGLYCAN L-ALANYL-D-GLUTAMATE ENDOPEPTIDASE CWLK"/>
    <property type="match status" value="1"/>
</dbReference>
<dbReference type="Proteomes" id="UP000271624">
    <property type="component" value="Unassembled WGS sequence"/>
</dbReference>
<comment type="caution">
    <text evidence="4">The sequence shown here is derived from an EMBL/GenBank/DDBJ whole genome shotgun (WGS) entry which is preliminary data.</text>
</comment>
<keyword evidence="4" id="KW-0378">Hydrolase</keyword>
<evidence type="ECO:0000313" key="5">
    <source>
        <dbReference type="Proteomes" id="UP000271624"/>
    </source>
</evidence>
<keyword evidence="4" id="KW-0645">Protease</keyword>
<reference evidence="4" key="2">
    <citation type="journal article" date="2019" name="Genome Biol. Evol.">
        <title>Day and night: Metabolic profiles and evolutionary relationships of six axenic non-marine cyanobacteria.</title>
        <authorList>
            <person name="Will S.E."/>
            <person name="Henke P."/>
            <person name="Boedeker C."/>
            <person name="Huang S."/>
            <person name="Brinkmann H."/>
            <person name="Rohde M."/>
            <person name="Jarek M."/>
            <person name="Friedl T."/>
            <person name="Seufert S."/>
            <person name="Schumacher M."/>
            <person name="Overmann J."/>
            <person name="Neumann-Schaal M."/>
            <person name="Petersen J."/>
        </authorList>
    </citation>
    <scope>NUCLEOTIDE SEQUENCE [LARGE SCALE GENOMIC DNA]</scope>
    <source>
        <strain evidence="4">PCC 7102</strain>
    </source>
</reference>
<sequence length="266" mass="28503">MSNAGFSGKPQKPSPDSGEDIPAALRDASDVAPGKGKIPVLILGGAAGFVVLAVISGFLFFITAPKKSTQEASAPSTTVSPSVNPADAQAQANGSLLGHLPYAEAPESELASISNDGRFRMRKAAAQQFLAMQQAARSAGVNLTVISAFRSVKEQEQLFFAVGAQRNQTPAQRAALSAPPNYSEHHTGYAIDIGDGNVPATNLSANFEKTKAYEWLSQNAAKFRFELSFPKDNIQGVSYEPWHWRFVGDTQSLETFYKAKNLKPQK</sequence>
<reference evidence="4" key="1">
    <citation type="submission" date="2018-12" db="EMBL/GenBank/DDBJ databases">
        <authorList>
            <person name="Will S."/>
            <person name="Neumann-Schaal M."/>
            <person name="Henke P."/>
        </authorList>
    </citation>
    <scope>NUCLEOTIDE SEQUENCE</scope>
    <source>
        <strain evidence="4">PCC 7102</strain>
    </source>
</reference>
<accession>A0A433V273</accession>
<evidence type="ECO:0000256" key="1">
    <source>
        <dbReference type="SAM" id="MobiDB-lite"/>
    </source>
</evidence>
<gene>
    <name evidence="4" type="ORF">DSM106972_076430</name>
</gene>
<organism evidence="4 5">
    <name type="scientific">Dulcicalothrix desertica PCC 7102</name>
    <dbReference type="NCBI Taxonomy" id="232991"/>
    <lineage>
        <taxon>Bacteria</taxon>
        <taxon>Bacillati</taxon>
        <taxon>Cyanobacteriota</taxon>
        <taxon>Cyanophyceae</taxon>
        <taxon>Nostocales</taxon>
        <taxon>Calotrichaceae</taxon>
        <taxon>Dulcicalothrix</taxon>
    </lineage>
</organism>
<name>A0A433V273_9CYAN</name>
<keyword evidence="4" id="KW-0121">Carboxypeptidase</keyword>
<dbReference type="GO" id="GO:0006508">
    <property type="term" value="P:proteolysis"/>
    <property type="evidence" value="ECO:0007669"/>
    <property type="project" value="InterPro"/>
</dbReference>
<dbReference type="PANTHER" id="PTHR34385">
    <property type="entry name" value="D-ALANYL-D-ALANINE CARBOXYPEPTIDASE"/>
    <property type="match status" value="1"/>
</dbReference>
<feature type="domain" description="D-alanyl-D-alanine carboxypeptidase-like core" evidence="3">
    <location>
        <begin position="120"/>
        <end position="249"/>
    </location>
</feature>
<dbReference type="InterPro" id="IPR003709">
    <property type="entry name" value="VanY-like_core_dom"/>
</dbReference>
<keyword evidence="2" id="KW-0812">Transmembrane</keyword>